<dbReference type="RefSeq" id="WP_108177099.1">
    <property type="nucleotide sequence ID" value="NZ_PZZL01000004.1"/>
</dbReference>
<dbReference type="AlphaFoldDB" id="A0A2T4Z5R9"/>
<dbReference type="PROSITE" id="PS51318">
    <property type="entry name" value="TAT"/>
    <property type="match status" value="1"/>
</dbReference>
<dbReference type="InterPro" id="IPR006311">
    <property type="entry name" value="TAT_signal"/>
</dbReference>
<sequence length="325" mass="33580">MTSAPFTRRAALAGPAALAAAGLAPAFGQAAYPSRPVTLVVTFAAGGGVDTVSRLFADALGRALKDRMVVENRGGGGTVLGTQAVTSATPDGHTLLAAPTTLVINAAVRPSLPYDWQRDLVPVGLMAKLPFVAVVRPQSPLRGMADLLPASHSRGVLNYASGGVGTVAHLAGELLALKTGAKMQHVPYRGEGPAITDLLNGSLDLTFATLAAVAGQIESGQLRALGMTTAERAPLLKDVPTVQEQGVAPFDVSAWIVLMTPARTPPEVVTRLQQALGEVLADTALVDRLTTIGAVAASPTLDAKAFMAREAETWAEVIRQARLSF</sequence>
<name>A0A2T4Z5R9_9HYPH</name>
<dbReference type="PANTHER" id="PTHR42928">
    <property type="entry name" value="TRICARBOXYLATE-BINDING PROTEIN"/>
    <property type="match status" value="1"/>
</dbReference>
<evidence type="ECO:0000313" key="4">
    <source>
        <dbReference type="Proteomes" id="UP000241808"/>
    </source>
</evidence>
<keyword evidence="4" id="KW-1185">Reference proteome</keyword>
<evidence type="ECO:0000256" key="2">
    <source>
        <dbReference type="SAM" id="SignalP"/>
    </source>
</evidence>
<protein>
    <submittedName>
        <fullName evidence="3">Tripartite-type tricarboxylate transporter receptor subunit TctC</fullName>
    </submittedName>
</protein>
<feature type="signal peptide" evidence="2">
    <location>
        <begin position="1"/>
        <end position="30"/>
    </location>
</feature>
<dbReference type="EMBL" id="PZZL01000004">
    <property type="protein sequence ID" value="PTM57237.1"/>
    <property type="molecule type" value="Genomic_DNA"/>
</dbReference>
<organism evidence="3 4">
    <name type="scientific">Phreatobacter oligotrophus</name>
    <dbReference type="NCBI Taxonomy" id="1122261"/>
    <lineage>
        <taxon>Bacteria</taxon>
        <taxon>Pseudomonadati</taxon>
        <taxon>Pseudomonadota</taxon>
        <taxon>Alphaproteobacteria</taxon>
        <taxon>Hyphomicrobiales</taxon>
        <taxon>Phreatobacteraceae</taxon>
        <taxon>Phreatobacter</taxon>
    </lineage>
</organism>
<comment type="similarity">
    <text evidence="1">Belongs to the UPF0065 (bug) family.</text>
</comment>
<evidence type="ECO:0000313" key="3">
    <source>
        <dbReference type="EMBL" id="PTM57237.1"/>
    </source>
</evidence>
<comment type="caution">
    <text evidence="3">The sequence shown here is derived from an EMBL/GenBank/DDBJ whole genome shotgun (WGS) entry which is preliminary data.</text>
</comment>
<accession>A0A2T4Z5R9</accession>
<dbReference type="Proteomes" id="UP000241808">
    <property type="component" value="Unassembled WGS sequence"/>
</dbReference>
<evidence type="ECO:0000256" key="1">
    <source>
        <dbReference type="ARBA" id="ARBA00006987"/>
    </source>
</evidence>
<reference evidence="3 4" key="1">
    <citation type="submission" date="2018-04" db="EMBL/GenBank/DDBJ databases">
        <title>Genomic Encyclopedia of Archaeal and Bacterial Type Strains, Phase II (KMG-II): from individual species to whole genera.</title>
        <authorList>
            <person name="Goeker M."/>
        </authorList>
    </citation>
    <scope>NUCLEOTIDE SEQUENCE [LARGE SCALE GENOMIC DNA]</scope>
    <source>
        <strain evidence="3 4">DSM 25521</strain>
    </source>
</reference>
<proteinExistence type="inferred from homology"/>
<keyword evidence="2" id="KW-0732">Signal</keyword>
<dbReference type="InterPro" id="IPR042100">
    <property type="entry name" value="Bug_dom1"/>
</dbReference>
<feature type="chain" id="PRO_5015605470" evidence="2">
    <location>
        <begin position="31"/>
        <end position="325"/>
    </location>
</feature>
<gene>
    <name evidence="3" type="ORF">C8P69_104287</name>
</gene>
<dbReference type="OrthoDB" id="8443386at2"/>
<dbReference type="Gene3D" id="3.40.190.150">
    <property type="entry name" value="Bordetella uptake gene, domain 1"/>
    <property type="match status" value="1"/>
</dbReference>
<keyword evidence="3" id="KW-0675">Receptor</keyword>
<dbReference type="Pfam" id="PF03401">
    <property type="entry name" value="TctC"/>
    <property type="match status" value="1"/>
</dbReference>
<dbReference type="SUPFAM" id="SSF53850">
    <property type="entry name" value="Periplasmic binding protein-like II"/>
    <property type="match status" value="1"/>
</dbReference>
<dbReference type="PANTHER" id="PTHR42928:SF5">
    <property type="entry name" value="BLR1237 PROTEIN"/>
    <property type="match status" value="1"/>
</dbReference>
<dbReference type="Gene3D" id="3.40.190.10">
    <property type="entry name" value="Periplasmic binding protein-like II"/>
    <property type="match status" value="1"/>
</dbReference>
<dbReference type="PIRSF" id="PIRSF017082">
    <property type="entry name" value="YflP"/>
    <property type="match status" value="1"/>
</dbReference>
<dbReference type="InterPro" id="IPR005064">
    <property type="entry name" value="BUG"/>
</dbReference>